<evidence type="ECO:0000313" key="2">
    <source>
        <dbReference type="EMBL" id="GAA1768481.1"/>
    </source>
</evidence>
<accession>A0ABP4X326</accession>
<evidence type="ECO:0000313" key="3">
    <source>
        <dbReference type="Proteomes" id="UP001500506"/>
    </source>
</evidence>
<organism evidence="2 3">
    <name type="scientific">Agromyces humatus</name>
    <dbReference type="NCBI Taxonomy" id="279573"/>
    <lineage>
        <taxon>Bacteria</taxon>
        <taxon>Bacillati</taxon>
        <taxon>Actinomycetota</taxon>
        <taxon>Actinomycetes</taxon>
        <taxon>Micrococcales</taxon>
        <taxon>Microbacteriaceae</taxon>
        <taxon>Agromyces</taxon>
    </lineage>
</organism>
<proteinExistence type="predicted"/>
<dbReference type="Proteomes" id="UP001500506">
    <property type="component" value="Unassembled WGS sequence"/>
</dbReference>
<dbReference type="EMBL" id="BAAANH010000007">
    <property type="protein sequence ID" value="GAA1768481.1"/>
    <property type="molecule type" value="Genomic_DNA"/>
</dbReference>
<evidence type="ECO:0000256" key="1">
    <source>
        <dbReference type="SAM" id="SignalP"/>
    </source>
</evidence>
<keyword evidence="3" id="KW-1185">Reference proteome</keyword>
<reference evidence="3" key="1">
    <citation type="journal article" date="2019" name="Int. J. Syst. Evol. Microbiol.">
        <title>The Global Catalogue of Microorganisms (GCM) 10K type strain sequencing project: providing services to taxonomists for standard genome sequencing and annotation.</title>
        <authorList>
            <consortium name="The Broad Institute Genomics Platform"/>
            <consortium name="The Broad Institute Genome Sequencing Center for Infectious Disease"/>
            <person name="Wu L."/>
            <person name="Ma J."/>
        </authorList>
    </citation>
    <scope>NUCLEOTIDE SEQUENCE [LARGE SCALE GENOMIC DNA]</scope>
    <source>
        <strain evidence="3">JCM 14319</strain>
    </source>
</reference>
<sequence length="143" mass="14483">MFSRMLTNVGAGVALAAALALGTGAAAYAHECYNANRSEQGNASAGSNSKAWFTLVVADAIQGDADAGFITQEQADCITAEYATTGAPASFTIKVKGAVGQDGTIGLHNPNLSHATDGQGIDHAFAAYGEQIFGSYAACGVEF</sequence>
<name>A0ABP4X326_9MICO</name>
<comment type="caution">
    <text evidence="2">The sequence shown here is derived from an EMBL/GenBank/DDBJ whole genome shotgun (WGS) entry which is preliminary data.</text>
</comment>
<feature type="signal peptide" evidence="1">
    <location>
        <begin position="1"/>
        <end position="29"/>
    </location>
</feature>
<feature type="chain" id="PRO_5046415937" evidence="1">
    <location>
        <begin position="30"/>
        <end position="143"/>
    </location>
</feature>
<gene>
    <name evidence="2" type="ORF">GCM10009747_31710</name>
</gene>
<protein>
    <submittedName>
        <fullName evidence="2">Uncharacterized protein</fullName>
    </submittedName>
</protein>
<keyword evidence="1" id="KW-0732">Signal</keyword>